<dbReference type="FunFam" id="3.20.20.80:FF:000055">
    <property type="entry name" value="Trehalose synthase"/>
    <property type="match status" value="1"/>
</dbReference>
<feature type="domain" description="Glycosyl hydrolase family 13 catalytic" evidence="8">
    <location>
        <begin position="15"/>
        <end position="413"/>
    </location>
</feature>
<dbReference type="PANTHER" id="PTHR10357:SF219">
    <property type="entry name" value="MALTOSE ALPHA-D-GLUCOSYLTRANSFERASE"/>
    <property type="match status" value="1"/>
</dbReference>
<dbReference type="CDD" id="cd11334">
    <property type="entry name" value="AmyAc_TreS"/>
    <property type="match status" value="1"/>
</dbReference>
<evidence type="ECO:0000256" key="1">
    <source>
        <dbReference type="ARBA" id="ARBA00001595"/>
    </source>
</evidence>
<dbReference type="Gene3D" id="3.20.20.80">
    <property type="entry name" value="Glycosidases"/>
    <property type="match status" value="1"/>
</dbReference>
<keyword evidence="5" id="KW-0106">Calcium</keyword>
<dbReference type="GO" id="GO:0046872">
    <property type="term" value="F:metal ion binding"/>
    <property type="evidence" value="ECO:0007669"/>
    <property type="project" value="UniProtKB-KW"/>
</dbReference>
<dbReference type="SUPFAM" id="SSF51011">
    <property type="entry name" value="Glycosyl hydrolase domain"/>
    <property type="match status" value="1"/>
</dbReference>
<keyword evidence="6 9" id="KW-0413">Isomerase</keyword>
<dbReference type="OrthoDB" id="9805159at2"/>
<protein>
    <recommendedName>
        <fullName evidence="3">maltose alpha-D-glucosyltransferase</fullName>
        <ecNumber evidence="3">5.4.99.16</ecNumber>
    </recommendedName>
    <alternativeName>
        <fullName evidence="7">Maltose alpha-D-glucosyltransferase</fullName>
    </alternativeName>
</protein>
<sequence>MDLDPLWYKKALIYELHIRAFHDSNGDGHGDIPGLIEKLPYLQDLGVDCIWLLPHYPSPLRDDGYDIADFYGIHPDYGTLADFQRLVEEAHKRGLRILTELVVNHTSDQHPWFQEARRDPKSPKRNWYVWSDTDEQYKGARIIFTDTERSNWTWDPVAKQYFWHRFFSHQPDLNYDNPEVQEAMLDVMRFWLNMGVDGFRCDAVPYLFEREGTNCENLPETHAFLKRLRKTIDSEYQGKVLLAEANQWPADVRVYFGEGDEFHMGFHFPVMPRLFMAVRREDRTPIVEIMQQTPDIPDNCQWAIFLRNHDELTLEMVTDEDRDYMYREYATDPRMRINLGIRRRLAPLMDNGRRRIELMHSLLFTLPGTPVLYYGDEIGMGDNIYLGDRNGVRTPMQWTGDRNAGFSRADYARLFAPVIADPVYGYQSINVEAQDRQKSSLLQWVKRMIRIRQRYPVFAMGTLKFLTTENRKVLAFVREWQGQSVLVICNLSRFAQPAVLDLRELSGAVPVELIGETAFPRISDLPYQLSMGPYMFLWFRLDKPMPGKE</sequence>
<evidence type="ECO:0000256" key="2">
    <source>
        <dbReference type="ARBA" id="ARBA00005496"/>
    </source>
</evidence>
<keyword evidence="10" id="KW-1185">Reference proteome</keyword>
<dbReference type="NCBIfam" id="TIGR02456">
    <property type="entry name" value="treS_nterm"/>
    <property type="match status" value="1"/>
</dbReference>
<accession>A0A3A8NW50</accession>
<dbReference type="InterPro" id="IPR006047">
    <property type="entry name" value="GH13_cat_dom"/>
</dbReference>
<dbReference type="Gene3D" id="2.60.40.1180">
    <property type="entry name" value="Golgi alpha-mannosidase II"/>
    <property type="match status" value="1"/>
</dbReference>
<gene>
    <name evidence="9" type="primary">treS</name>
    <name evidence="9" type="ORF">D7X12_05190</name>
</gene>
<dbReference type="InterPro" id="IPR032091">
    <property type="entry name" value="Malt_amylase-like_C"/>
</dbReference>
<proteinExistence type="inferred from homology"/>
<dbReference type="Pfam" id="PF00128">
    <property type="entry name" value="Alpha-amylase"/>
    <property type="match status" value="2"/>
</dbReference>
<dbReference type="RefSeq" id="WP_120624160.1">
    <property type="nucleotide sequence ID" value="NZ_RAWG01000022.1"/>
</dbReference>
<dbReference type="InterPro" id="IPR045857">
    <property type="entry name" value="O16G_dom_2"/>
</dbReference>
<dbReference type="SUPFAM" id="SSF51445">
    <property type="entry name" value="(Trans)glycosidases"/>
    <property type="match status" value="1"/>
</dbReference>
<dbReference type="InterPro" id="IPR017853">
    <property type="entry name" value="GH"/>
</dbReference>
<dbReference type="Proteomes" id="UP000273405">
    <property type="component" value="Unassembled WGS sequence"/>
</dbReference>
<organism evidence="9 10">
    <name type="scientific">Corallococcus sicarius</name>
    <dbReference type="NCBI Taxonomy" id="2316726"/>
    <lineage>
        <taxon>Bacteria</taxon>
        <taxon>Pseudomonadati</taxon>
        <taxon>Myxococcota</taxon>
        <taxon>Myxococcia</taxon>
        <taxon>Myxococcales</taxon>
        <taxon>Cystobacterineae</taxon>
        <taxon>Myxococcaceae</taxon>
        <taxon>Corallococcus</taxon>
    </lineage>
</organism>
<name>A0A3A8NW50_9BACT</name>
<dbReference type="EMBL" id="RAWG01000022">
    <property type="protein sequence ID" value="RKH46461.1"/>
    <property type="molecule type" value="Genomic_DNA"/>
</dbReference>
<reference evidence="10" key="1">
    <citation type="submission" date="2018-09" db="EMBL/GenBank/DDBJ databases">
        <authorList>
            <person name="Livingstone P.G."/>
            <person name="Whitworth D.E."/>
        </authorList>
    </citation>
    <scope>NUCLEOTIDE SEQUENCE [LARGE SCALE GENOMIC DNA]</scope>
    <source>
        <strain evidence="10">CA040B</strain>
    </source>
</reference>
<comment type="similarity">
    <text evidence="2">Belongs to the glycosyl hydrolase 13 family. TreS subfamily.</text>
</comment>
<evidence type="ECO:0000256" key="7">
    <source>
        <dbReference type="ARBA" id="ARBA00031378"/>
    </source>
</evidence>
<keyword evidence="4" id="KW-0479">Metal-binding</keyword>
<dbReference type="GO" id="GO:0016740">
    <property type="term" value="F:transferase activity"/>
    <property type="evidence" value="ECO:0007669"/>
    <property type="project" value="UniProtKB-KW"/>
</dbReference>
<dbReference type="Gene3D" id="3.90.400.10">
    <property type="entry name" value="Oligo-1,6-glucosidase, Domain 2"/>
    <property type="match status" value="1"/>
</dbReference>
<dbReference type="SMART" id="SM00642">
    <property type="entry name" value="Aamy"/>
    <property type="match status" value="1"/>
</dbReference>
<evidence type="ECO:0000256" key="4">
    <source>
        <dbReference type="ARBA" id="ARBA00022723"/>
    </source>
</evidence>
<dbReference type="GO" id="GO:0047471">
    <property type="term" value="F:maltose alpha-D-glucosyltransferase activity"/>
    <property type="evidence" value="ECO:0007669"/>
    <property type="project" value="UniProtKB-EC"/>
</dbReference>
<evidence type="ECO:0000256" key="5">
    <source>
        <dbReference type="ARBA" id="ARBA00022837"/>
    </source>
</evidence>
<evidence type="ECO:0000313" key="9">
    <source>
        <dbReference type="EMBL" id="RKH46461.1"/>
    </source>
</evidence>
<dbReference type="EC" id="5.4.99.16" evidence="3"/>
<keyword evidence="9" id="KW-0808">Transferase</keyword>
<evidence type="ECO:0000256" key="6">
    <source>
        <dbReference type="ARBA" id="ARBA00023235"/>
    </source>
</evidence>
<dbReference type="Pfam" id="PF16657">
    <property type="entry name" value="Malt_amylase_C"/>
    <property type="match status" value="1"/>
</dbReference>
<dbReference type="GO" id="GO:0005975">
    <property type="term" value="P:carbohydrate metabolic process"/>
    <property type="evidence" value="ECO:0007669"/>
    <property type="project" value="InterPro"/>
</dbReference>
<dbReference type="PANTHER" id="PTHR10357">
    <property type="entry name" value="ALPHA-AMYLASE FAMILY MEMBER"/>
    <property type="match status" value="1"/>
</dbReference>
<dbReference type="AlphaFoldDB" id="A0A3A8NW50"/>
<dbReference type="InterPro" id="IPR012810">
    <property type="entry name" value="TreS/a-amylase_N"/>
</dbReference>
<evidence type="ECO:0000259" key="8">
    <source>
        <dbReference type="SMART" id="SM00642"/>
    </source>
</evidence>
<comment type="caution">
    <text evidence="9">The sequence shown here is derived from an EMBL/GenBank/DDBJ whole genome shotgun (WGS) entry which is preliminary data.</text>
</comment>
<evidence type="ECO:0000256" key="3">
    <source>
        <dbReference type="ARBA" id="ARBA00012619"/>
    </source>
</evidence>
<comment type="catalytic activity">
    <reaction evidence="1">
        <text>D-maltose = alpha,alpha-trehalose</text>
        <dbReference type="Rhea" id="RHEA:15145"/>
        <dbReference type="ChEBI" id="CHEBI:16551"/>
        <dbReference type="ChEBI" id="CHEBI:17306"/>
        <dbReference type="EC" id="5.4.99.16"/>
    </reaction>
</comment>
<evidence type="ECO:0000313" key="10">
    <source>
        <dbReference type="Proteomes" id="UP000273405"/>
    </source>
</evidence>
<dbReference type="InterPro" id="IPR013780">
    <property type="entry name" value="Glyco_hydro_b"/>
</dbReference>